<dbReference type="OrthoDB" id="5521887at2"/>
<dbReference type="Pfam" id="PF13424">
    <property type="entry name" value="TPR_12"/>
    <property type="match status" value="2"/>
</dbReference>
<dbReference type="InterPro" id="IPR019734">
    <property type="entry name" value="TPR_rpt"/>
</dbReference>
<reference evidence="2 3" key="1">
    <citation type="submission" date="2019-02" db="EMBL/GenBank/DDBJ databases">
        <title>Draft genome sequences of novel Actinobacteria.</title>
        <authorList>
            <person name="Sahin N."/>
            <person name="Ay H."/>
            <person name="Saygin H."/>
        </authorList>
    </citation>
    <scope>NUCLEOTIDE SEQUENCE [LARGE SCALE GENOMIC DNA]</scope>
    <source>
        <strain evidence="2 3">KC201</strain>
    </source>
</reference>
<dbReference type="RefSeq" id="WP_132332321.1">
    <property type="nucleotide sequence ID" value="NZ_SMJZ01000030.1"/>
</dbReference>
<feature type="domain" description="AAA+ ATPase" evidence="1">
    <location>
        <begin position="73"/>
        <end position="302"/>
    </location>
</feature>
<proteinExistence type="predicted"/>
<evidence type="ECO:0000313" key="2">
    <source>
        <dbReference type="EMBL" id="TDC08275.1"/>
    </source>
</evidence>
<evidence type="ECO:0000313" key="3">
    <source>
        <dbReference type="Proteomes" id="UP000295157"/>
    </source>
</evidence>
<dbReference type="InterPro" id="IPR003593">
    <property type="entry name" value="AAA+_ATPase"/>
</dbReference>
<dbReference type="SUPFAM" id="SSF52540">
    <property type="entry name" value="P-loop containing nucleoside triphosphate hydrolases"/>
    <property type="match status" value="1"/>
</dbReference>
<protein>
    <submittedName>
        <fullName evidence="2">Tetratricopeptide repeat protein</fullName>
    </submittedName>
</protein>
<dbReference type="SMART" id="SM00382">
    <property type="entry name" value="AAA"/>
    <property type="match status" value="1"/>
</dbReference>
<dbReference type="GO" id="GO:0043531">
    <property type="term" value="F:ADP binding"/>
    <property type="evidence" value="ECO:0007669"/>
    <property type="project" value="InterPro"/>
</dbReference>
<name>A0A4R4NGW4_9ACTN</name>
<dbReference type="EMBL" id="SMJZ01000030">
    <property type="protein sequence ID" value="TDC08275.1"/>
    <property type="molecule type" value="Genomic_DNA"/>
</dbReference>
<dbReference type="InterPro" id="IPR027417">
    <property type="entry name" value="P-loop_NTPase"/>
</dbReference>
<dbReference type="SMART" id="SM00028">
    <property type="entry name" value="TPR"/>
    <property type="match status" value="3"/>
</dbReference>
<dbReference type="PANTHER" id="PTHR47691:SF3">
    <property type="entry name" value="HTH-TYPE TRANSCRIPTIONAL REGULATOR RV0890C-RELATED"/>
    <property type="match status" value="1"/>
</dbReference>
<gene>
    <name evidence="2" type="ORF">E1267_10985</name>
</gene>
<dbReference type="PANTHER" id="PTHR47691">
    <property type="entry name" value="REGULATOR-RELATED"/>
    <property type="match status" value="1"/>
</dbReference>
<dbReference type="Gene3D" id="3.40.50.300">
    <property type="entry name" value="P-loop containing nucleotide triphosphate hydrolases"/>
    <property type="match status" value="1"/>
</dbReference>
<dbReference type="AlphaFoldDB" id="A0A4R4NGW4"/>
<dbReference type="InterPro" id="IPR011990">
    <property type="entry name" value="TPR-like_helical_dom_sf"/>
</dbReference>
<dbReference type="Proteomes" id="UP000295157">
    <property type="component" value="Unassembled WGS sequence"/>
</dbReference>
<organism evidence="2 3">
    <name type="scientific">Nonomuraea longispora</name>
    <dbReference type="NCBI Taxonomy" id="1848320"/>
    <lineage>
        <taxon>Bacteria</taxon>
        <taxon>Bacillati</taxon>
        <taxon>Actinomycetota</taxon>
        <taxon>Actinomycetes</taxon>
        <taxon>Streptosporangiales</taxon>
        <taxon>Streptosporangiaceae</taxon>
        <taxon>Nonomuraea</taxon>
    </lineage>
</organism>
<keyword evidence="3" id="KW-1185">Reference proteome</keyword>
<sequence>MKANRNLSEIVHNDVTGVVHGPLVQARDVFGGVHFHTPASLPAPSQLPPRPRLVDREAALAQLNVLREEVKDVPLTVLVTGPAGVGKSALSVAWAHMIRSDFADGQLYADLRGHSGTGPASPRDVLGDFLHSLGVPTDLIPGDLAQRAALYRTVTQDQRVLVLLDDAMTAAQVRPLLPASPASTTVVTSRYRLAGLLLQGVRGVYVDRFDAESSLALLRDALGSDRLEQQREAASELVELCMRLPLALSVAAARLAARPSWPLREMVIALTEQQRTLAALTIEDDVALRSALDLSYRVLRSDAARLYRFLSLIPGDMFGDDAAAALADISRMESRRLLGELTDANLLTDTADGRYRFHHALVRLHACQLAEAEDQREVRDLAVGRLLGWYLATAARAENRLRPYRTRLPRDAEPPPSEVTDFGGPEDAIEWLESERANLSAAVTLAHERGREATAWQLADSMWALFLFMGHHLERVKVEETGLAAARSCGDLHAEGKMLNRLGLSLDALGRHDEAVTRFEEALEIWRRLGEKEREIGSLRRLGLVAARRGDFDVAISRLVDVTAAYHTLGVDRKTALALIDLAGVLLAQGRATDAVIHLERARQLLRRVDDSYNRARVGIFLGHAQASSGNFGEADQELHAALDAMSKLGSSVGQAAALEGLGDLAERTGRRDDARRMYEAALDMVGQDGSIGYIRIKARLDGFARYA</sequence>
<dbReference type="SUPFAM" id="SSF48452">
    <property type="entry name" value="TPR-like"/>
    <property type="match status" value="2"/>
</dbReference>
<accession>A0A4R4NGW4</accession>
<dbReference type="Gene3D" id="1.25.40.10">
    <property type="entry name" value="Tetratricopeptide repeat domain"/>
    <property type="match status" value="2"/>
</dbReference>
<dbReference type="PRINTS" id="PR00364">
    <property type="entry name" value="DISEASERSIST"/>
</dbReference>
<evidence type="ECO:0000259" key="1">
    <source>
        <dbReference type="SMART" id="SM00382"/>
    </source>
</evidence>
<comment type="caution">
    <text evidence="2">The sequence shown here is derived from an EMBL/GenBank/DDBJ whole genome shotgun (WGS) entry which is preliminary data.</text>
</comment>